<dbReference type="GeneID" id="78202174"/>
<dbReference type="RefSeq" id="WP_087175703.1">
    <property type="nucleotide sequence ID" value="NZ_NFKZ01000001.1"/>
</dbReference>
<reference evidence="3 4" key="1">
    <citation type="submission" date="2017-04" db="EMBL/GenBank/DDBJ databases">
        <title>Function of individual gut microbiota members based on whole genome sequencing of pure cultures obtained from chicken caecum.</title>
        <authorList>
            <person name="Medvecky M."/>
            <person name="Cejkova D."/>
            <person name="Polansky O."/>
            <person name="Karasova D."/>
            <person name="Kubasova T."/>
            <person name="Cizek A."/>
            <person name="Rychlik I."/>
        </authorList>
    </citation>
    <scope>NUCLEOTIDE SEQUENCE [LARGE SCALE GENOMIC DNA]</scope>
    <source>
        <strain evidence="3">An101</strain>
        <strain evidence="4">An115</strain>
    </source>
</reference>
<keyword evidence="4" id="KW-1185">Reference proteome</keyword>
<dbReference type="Proteomes" id="UP000195859">
    <property type="component" value="Unassembled WGS sequence"/>
</dbReference>
<dbReference type="Proteomes" id="UP000196293">
    <property type="component" value="Unassembled WGS sequence"/>
</dbReference>
<evidence type="ECO:0000313" key="3">
    <source>
        <dbReference type="Proteomes" id="UP000195859"/>
    </source>
</evidence>
<dbReference type="EMBL" id="NFLZ01000017">
    <property type="protein sequence ID" value="OUQ75504.1"/>
    <property type="molecule type" value="Genomic_DNA"/>
</dbReference>
<evidence type="ECO:0000313" key="2">
    <source>
        <dbReference type="EMBL" id="OUQ75504.1"/>
    </source>
</evidence>
<dbReference type="EMBL" id="NFLS01000001">
    <property type="protein sequence ID" value="OUQ58266.1"/>
    <property type="molecule type" value="Genomic_DNA"/>
</dbReference>
<accession>A0A1Y4Q9Q9</accession>
<organism evidence="2 3">
    <name type="scientific">Lactobacillus gallinarum</name>
    <dbReference type="NCBI Taxonomy" id="52242"/>
    <lineage>
        <taxon>Bacteria</taxon>
        <taxon>Bacillati</taxon>
        <taxon>Bacillota</taxon>
        <taxon>Bacilli</taxon>
        <taxon>Lactobacillales</taxon>
        <taxon>Lactobacillaceae</taxon>
        <taxon>Lactobacillus</taxon>
    </lineage>
</organism>
<evidence type="ECO:0000313" key="1">
    <source>
        <dbReference type="EMBL" id="OUQ58266.1"/>
    </source>
</evidence>
<sequence length="114" mass="13423">MIDIIAVNKEDDSDILVIVDYIPFHLKLERVGPIPGRGVCFKQLNANIDRTKYNYGHFSSRYSDNVLHIIKNTVRYDVQQQLQFYVKQGLTVQEINNFLKNLYLKELVKDRIIH</sequence>
<name>A0A1Y4Q9Q9_9LACO</name>
<evidence type="ECO:0000313" key="4">
    <source>
        <dbReference type="Proteomes" id="UP000196293"/>
    </source>
</evidence>
<comment type="caution">
    <text evidence="2">The sequence shown here is derived from an EMBL/GenBank/DDBJ whole genome shotgun (WGS) entry which is preliminary data.</text>
</comment>
<proteinExistence type="predicted"/>
<protein>
    <submittedName>
        <fullName evidence="2">Uncharacterized protein</fullName>
    </submittedName>
</protein>
<dbReference type="AlphaFoldDB" id="A0A1Y4Q9Q9"/>
<gene>
    <name evidence="2" type="ORF">B5E44_07005</name>
    <name evidence="1" type="ORF">B5E59_00680</name>
</gene>
<reference evidence="2" key="2">
    <citation type="journal article" date="2018" name="BMC Genomics">
        <title>Whole genome sequencing and function prediction of 133 gut anaerobes isolated from chicken caecum in pure cultures.</title>
        <authorList>
            <person name="Medvecky M."/>
            <person name="Cejkova D."/>
            <person name="Polansky O."/>
            <person name="Karasova D."/>
            <person name="Kubasova T."/>
            <person name="Cizek A."/>
            <person name="Rychlik I."/>
        </authorList>
    </citation>
    <scope>NUCLEOTIDE SEQUENCE</scope>
    <source>
        <strain evidence="2">An101</strain>
        <strain evidence="1">An115</strain>
    </source>
</reference>